<dbReference type="Pfam" id="PF23565">
    <property type="entry name" value="ARM_TANGO6"/>
    <property type="match status" value="1"/>
</dbReference>
<protein>
    <submittedName>
        <fullName evidence="6">Uncharacterized protein</fullName>
    </submittedName>
</protein>
<dbReference type="Gene3D" id="1.25.10.10">
    <property type="entry name" value="Leucine-rich Repeat Variant"/>
    <property type="match status" value="1"/>
</dbReference>
<proteinExistence type="inferred from homology"/>
<feature type="compositionally biased region" description="Basic and acidic residues" evidence="2">
    <location>
        <begin position="63"/>
        <end position="74"/>
    </location>
</feature>
<feature type="compositionally biased region" description="Low complexity" evidence="2">
    <location>
        <begin position="171"/>
        <end position="180"/>
    </location>
</feature>
<gene>
    <name evidence="6" type="ORF">CYY_001689</name>
</gene>
<dbReference type="Pfam" id="PF10363">
    <property type="entry name" value="RTP1_C1"/>
    <property type="match status" value="1"/>
</dbReference>
<dbReference type="OrthoDB" id="39591at2759"/>
<sequence>MNTSINIIEQLIFKLDSLISCVYNNNSNKNNGDDSKIILEKSLSLFIQHLLLPNNSSSNDGQDNSHRNVKDKKTFNPNDLDAMNDDDDEEGQDIDDDEKEKENILLDSICKDIYEQYKKRLDLFINLASKYSTNQSFTLSIEFIKLKYCIFIKEILIKVQDQLNAIPQPPSSTSTTTTTTNKGEQDEVAPTSIISINNQKVIKSSLDLIICWGITPCYVRGIGIPLGKRVPSDSNSIIFNTLFESTLYLQPLSQNNVNEPFLCFQLSYFVELIDQLRDGSIDLNIIIVSRYLSDLFASYLQLINLRSSPFDITTKQKYAGKIDLLLYNVYPELVFEALTMLLSPNTVQPPVWMTKCLTMMLSKCLLRPHALRILLETILTSSAGKSMTKPLQSIVSLVSTLLANTKPSPETFYEKISPQLLDIIHRRYNADKSRIVEAVMMIIECLFQQNPDFVLKHFINSIIDPLIKCSTELHNSNNGGDDDNKIVVKEVELFHCIEDLHKVLSKLGFNQMLLDYISKIIPTLFQLYCFVSKSISTLKVSCKEILCTFFKFSSSTTSITELKNLILPITLKNQHSVHNSQQIDKEKQQDKQSNHHSLLDLEDVIQNEDDDNNNNTNDTHLSFSMGESGGVVAKYISYQDRDYQWEAECLIGILEIMKNDELAGNLFVDLLSEFSVLQDQDQDKLDQKHRHQYFVLIQFIIIMSDRLGAAILKNVLQVCTFVKVMLTRSISKLNSDQETEEDIESLTLSLGILTTLLTGEIKVRKEEEIVIFDLLSLTEQLCYHPNEMIATMASQIKTIITAKKPIWMDHDNTGATEDTSDSQSKLKEILADLSHPLLPVRAHGLIELRRMVLSKSSLIDKNLDNVLNIFKTQLGDDDTFIYGCSIAGLAALGDIYPTRIIPLLVEQFINKSIPEFKRMKIGESLIQISQRCGESLPKYAATMVNAFLAACQPDQPVGVQSSSLSNLSTLCELLHYSIDPYLVDILSLINDILSTSKDSEIRRGAIFIFQMLLKGLGKDSFNLIPDQLKQIYNTLKNIEFYDTDDICKYHARSALYELDSITKSFIFPGNSNTDDSNQPFGIRKLNIS</sequence>
<dbReference type="InterPro" id="IPR039600">
    <property type="entry name" value="TANGO6/Rtp1"/>
</dbReference>
<dbReference type="SUPFAM" id="SSF48371">
    <property type="entry name" value="ARM repeat"/>
    <property type="match status" value="1"/>
</dbReference>
<organism evidence="6 7">
    <name type="scientific">Polysphondylium violaceum</name>
    <dbReference type="NCBI Taxonomy" id="133409"/>
    <lineage>
        <taxon>Eukaryota</taxon>
        <taxon>Amoebozoa</taxon>
        <taxon>Evosea</taxon>
        <taxon>Eumycetozoa</taxon>
        <taxon>Dictyostelia</taxon>
        <taxon>Dictyosteliales</taxon>
        <taxon>Dictyosteliaceae</taxon>
        <taxon>Polysphondylium</taxon>
    </lineage>
</organism>
<comment type="similarity">
    <text evidence="1">Belongs to the Tango6 family.</text>
</comment>
<evidence type="ECO:0000259" key="4">
    <source>
        <dbReference type="Pfam" id="PF10363"/>
    </source>
</evidence>
<name>A0A8J4V1E0_9MYCE</name>
<dbReference type="AlphaFoldDB" id="A0A8J4V1E0"/>
<dbReference type="PANTHER" id="PTHR20959">
    <property type="entry name" value="TRANSPORT AND GOLGI ORGANIZATION PROTEIN 6 FAMILY MEMBER"/>
    <property type="match status" value="1"/>
</dbReference>
<dbReference type="Pfam" id="PF10304">
    <property type="entry name" value="RTP1_C2"/>
    <property type="match status" value="1"/>
</dbReference>
<feature type="region of interest" description="Disordered" evidence="2">
    <location>
        <begin position="56"/>
        <end position="98"/>
    </location>
</feature>
<evidence type="ECO:0000313" key="6">
    <source>
        <dbReference type="EMBL" id="KAF2076980.1"/>
    </source>
</evidence>
<dbReference type="GO" id="GO:0009306">
    <property type="term" value="P:protein secretion"/>
    <property type="evidence" value="ECO:0007669"/>
    <property type="project" value="TreeGrafter"/>
</dbReference>
<keyword evidence="7" id="KW-1185">Reference proteome</keyword>
<feature type="domain" description="TANGO6 HEAT repeat" evidence="5">
    <location>
        <begin position="365"/>
        <end position="673"/>
    </location>
</feature>
<evidence type="ECO:0000259" key="3">
    <source>
        <dbReference type="Pfam" id="PF10304"/>
    </source>
</evidence>
<reference evidence="6" key="1">
    <citation type="submission" date="2020-01" db="EMBL/GenBank/DDBJ databases">
        <title>Development of genomics and gene disruption for Polysphondylium violaceum indicates a role for the polyketide synthase stlB in stalk morphogenesis.</title>
        <authorList>
            <person name="Narita B."/>
            <person name="Kawabe Y."/>
            <person name="Kin K."/>
            <person name="Saito T."/>
            <person name="Gibbs R."/>
            <person name="Kuspa A."/>
            <person name="Muzny D."/>
            <person name="Queller D."/>
            <person name="Richards S."/>
            <person name="Strassman J."/>
            <person name="Sucgang R."/>
            <person name="Worley K."/>
            <person name="Schaap P."/>
        </authorList>
    </citation>
    <scope>NUCLEOTIDE SEQUENCE</scope>
    <source>
        <strain evidence="6">QSvi11</strain>
    </source>
</reference>
<dbReference type="InterPro" id="IPR057407">
    <property type="entry name" value="HEAT_TANGO6"/>
</dbReference>
<dbReference type="EMBL" id="AJWJ01000042">
    <property type="protein sequence ID" value="KAF2076980.1"/>
    <property type="molecule type" value="Genomic_DNA"/>
</dbReference>
<dbReference type="Proteomes" id="UP000695562">
    <property type="component" value="Unassembled WGS sequence"/>
</dbReference>
<dbReference type="InterPro" id="IPR011989">
    <property type="entry name" value="ARM-like"/>
</dbReference>
<dbReference type="InterPro" id="IPR016024">
    <property type="entry name" value="ARM-type_fold"/>
</dbReference>
<dbReference type="InterPro" id="IPR019414">
    <property type="entry name" value="Rtp1_C2"/>
</dbReference>
<feature type="region of interest" description="Disordered" evidence="2">
    <location>
        <begin position="167"/>
        <end position="186"/>
    </location>
</feature>
<evidence type="ECO:0000256" key="2">
    <source>
        <dbReference type="SAM" id="MobiDB-lite"/>
    </source>
</evidence>
<evidence type="ECO:0000259" key="5">
    <source>
        <dbReference type="Pfam" id="PF23565"/>
    </source>
</evidence>
<evidence type="ECO:0000313" key="7">
    <source>
        <dbReference type="Proteomes" id="UP000695562"/>
    </source>
</evidence>
<feature type="domain" description="RNA polymerase II assembly factor Rtp1 C-terminal" evidence="3">
    <location>
        <begin position="1027"/>
        <end position="1059"/>
    </location>
</feature>
<dbReference type="InterPro" id="IPR019451">
    <property type="entry name" value="Rtp1_C1"/>
</dbReference>
<comment type="caution">
    <text evidence="6">The sequence shown here is derived from an EMBL/GenBank/DDBJ whole genome shotgun (WGS) entry which is preliminary data.</text>
</comment>
<accession>A0A8J4V1E0</accession>
<evidence type="ECO:0000256" key="1">
    <source>
        <dbReference type="ARBA" id="ARBA00005724"/>
    </source>
</evidence>
<feature type="compositionally biased region" description="Acidic residues" evidence="2">
    <location>
        <begin position="82"/>
        <end position="98"/>
    </location>
</feature>
<dbReference type="PANTHER" id="PTHR20959:SF1">
    <property type="entry name" value="TRANSPORT AND GOLGI ORGANIZATION PROTEIN 6 HOMOLOG"/>
    <property type="match status" value="1"/>
</dbReference>
<feature type="domain" description="RNA polymerase II assembly factor Rtp1 C-terminal" evidence="4">
    <location>
        <begin position="826"/>
        <end position="934"/>
    </location>
</feature>